<comment type="caution">
    <text evidence="2">The sequence shown here is derived from an EMBL/GenBank/DDBJ whole genome shotgun (WGS) entry which is preliminary data.</text>
</comment>
<reference evidence="2" key="2">
    <citation type="journal article" date="2022" name="Microbiol. Resour. Announc.">
        <title>Metagenome Sequencing to Explore Phylogenomics of Terrestrial Cyanobacteria.</title>
        <authorList>
            <person name="Ward R.D."/>
            <person name="Stajich J.E."/>
            <person name="Johansen J.R."/>
            <person name="Huntemann M."/>
            <person name="Clum A."/>
            <person name="Foster B."/>
            <person name="Foster B."/>
            <person name="Roux S."/>
            <person name="Palaniappan K."/>
            <person name="Varghese N."/>
            <person name="Mukherjee S."/>
            <person name="Reddy T.B.K."/>
            <person name="Daum C."/>
            <person name="Copeland A."/>
            <person name="Chen I.A."/>
            <person name="Ivanova N.N."/>
            <person name="Kyrpides N.C."/>
            <person name="Shapiro N."/>
            <person name="Eloe-Fadrosh E.A."/>
            <person name="Pietrasiak N."/>
        </authorList>
    </citation>
    <scope>NUCLEOTIDE SEQUENCE</scope>
    <source>
        <strain evidence="2">UHER 2000/2452</strain>
    </source>
</reference>
<dbReference type="InterPro" id="IPR006843">
    <property type="entry name" value="PAP/fibrillin_dom"/>
</dbReference>
<accession>A0A951Q9A9</accession>
<dbReference type="EMBL" id="JAHHHD010000002">
    <property type="protein sequence ID" value="MBW4657600.1"/>
    <property type="molecule type" value="Genomic_DNA"/>
</dbReference>
<evidence type="ECO:0000313" key="2">
    <source>
        <dbReference type="EMBL" id="MBW4657600.1"/>
    </source>
</evidence>
<organism evidence="2 3">
    <name type="scientific">Drouetiella hepatica Uher 2000/2452</name>
    <dbReference type="NCBI Taxonomy" id="904376"/>
    <lineage>
        <taxon>Bacteria</taxon>
        <taxon>Bacillati</taxon>
        <taxon>Cyanobacteriota</taxon>
        <taxon>Cyanophyceae</taxon>
        <taxon>Oculatellales</taxon>
        <taxon>Oculatellaceae</taxon>
        <taxon>Drouetiella</taxon>
    </lineage>
</organism>
<proteinExistence type="predicted"/>
<protein>
    <submittedName>
        <fullName evidence="2">PAP/fibrillin family protein</fullName>
    </submittedName>
</protein>
<dbReference type="Proteomes" id="UP000757435">
    <property type="component" value="Unassembled WGS sequence"/>
</dbReference>
<feature type="domain" description="Plastid lipid-associated protein/fibrillin conserved" evidence="1">
    <location>
        <begin position="3"/>
        <end position="196"/>
    </location>
</feature>
<evidence type="ECO:0000259" key="1">
    <source>
        <dbReference type="Pfam" id="PF04755"/>
    </source>
</evidence>
<evidence type="ECO:0000313" key="3">
    <source>
        <dbReference type="Proteomes" id="UP000757435"/>
    </source>
</evidence>
<dbReference type="PANTHER" id="PTHR31906">
    <property type="entry name" value="PLASTID-LIPID-ASSOCIATED PROTEIN 4, CHLOROPLASTIC-RELATED"/>
    <property type="match status" value="1"/>
</dbReference>
<dbReference type="Pfam" id="PF04755">
    <property type="entry name" value="PAP_fibrillin"/>
    <property type="match status" value="1"/>
</dbReference>
<gene>
    <name evidence="2" type="ORF">KME15_02915</name>
</gene>
<reference evidence="2" key="1">
    <citation type="submission" date="2021-05" db="EMBL/GenBank/DDBJ databases">
        <authorList>
            <person name="Pietrasiak N."/>
            <person name="Ward R."/>
            <person name="Stajich J.E."/>
            <person name="Kurbessoian T."/>
        </authorList>
    </citation>
    <scope>NUCLEOTIDE SEQUENCE</scope>
    <source>
        <strain evidence="2">UHER 2000/2452</strain>
    </source>
</reference>
<dbReference type="AlphaFoldDB" id="A0A951Q9A9"/>
<name>A0A951Q9A9_9CYAN</name>
<dbReference type="InterPro" id="IPR039633">
    <property type="entry name" value="PAP"/>
</dbReference>
<sequence>MLGKTALLEAIAGKNRGLLASERDRQMILAAAAQLEDRNPTPRPTEAADRLNGNWRLLYTTSRGLLGIEQFPLLRLGQIYQYIQMETAKIYNIAEISGLPYLEGIVSVAANFQPLSAQRVKVNFERSIIGLQRLLDYSAANDKAAYNFVQQVASGGSLKAIDFSIAGREQKGWLDITYLDEDLRIGRGNEGSIFVLTKVP</sequence>